<evidence type="ECO:0000256" key="5">
    <source>
        <dbReference type="ARBA" id="ARBA00023239"/>
    </source>
</evidence>
<keyword evidence="5" id="KW-0456">Lyase</keyword>
<dbReference type="Pfam" id="PF01174">
    <property type="entry name" value="SNO"/>
    <property type="match status" value="2"/>
</dbReference>
<dbReference type="GO" id="GO:0004359">
    <property type="term" value="F:glutaminase activity"/>
    <property type="evidence" value="ECO:0007669"/>
    <property type="project" value="UniProtKB-EC"/>
</dbReference>
<keyword evidence="4" id="KW-0315">Glutamine amidotransferase</keyword>
<dbReference type="AlphaFoldDB" id="A0A1Q2YHL8"/>
<dbReference type="OrthoDB" id="2039at2759"/>
<dbReference type="GO" id="GO:0042823">
    <property type="term" value="P:pyridoxal phosphate biosynthetic process"/>
    <property type="evidence" value="ECO:0007669"/>
    <property type="project" value="InterPro"/>
</dbReference>
<dbReference type="InterPro" id="IPR021196">
    <property type="entry name" value="PdxT/SNO_CS"/>
</dbReference>
<dbReference type="Proteomes" id="UP000186136">
    <property type="component" value="Unassembled WGS sequence"/>
</dbReference>
<dbReference type="InterPro" id="IPR029062">
    <property type="entry name" value="Class_I_gatase-like"/>
</dbReference>
<keyword evidence="3" id="KW-0378">Hydrolase</keyword>
<comment type="catalytic activity">
    <reaction evidence="6">
        <text>L-glutamine + H2O = L-glutamate + NH4(+)</text>
        <dbReference type="Rhea" id="RHEA:15889"/>
        <dbReference type="ChEBI" id="CHEBI:15377"/>
        <dbReference type="ChEBI" id="CHEBI:28938"/>
        <dbReference type="ChEBI" id="CHEBI:29985"/>
        <dbReference type="ChEBI" id="CHEBI:58359"/>
        <dbReference type="EC" id="3.5.1.2"/>
    </reaction>
</comment>
<accession>A0A1Q2YHL8</accession>
<dbReference type="PROSITE" id="PS51273">
    <property type="entry name" value="GATASE_TYPE_1"/>
    <property type="match status" value="1"/>
</dbReference>
<dbReference type="EMBL" id="BDGI01000097">
    <property type="protein sequence ID" value="GAV29048.1"/>
    <property type="molecule type" value="Genomic_DNA"/>
</dbReference>
<keyword evidence="8" id="KW-1185">Reference proteome</keyword>
<name>A0A1Q2YHL8_9ASCO</name>
<evidence type="ECO:0000313" key="7">
    <source>
        <dbReference type="EMBL" id="GAV29048.1"/>
    </source>
</evidence>
<gene>
    <name evidence="7" type="ORF">PMKS-002527</name>
</gene>
<dbReference type="PROSITE" id="PS01236">
    <property type="entry name" value="PDXT_SNO_1"/>
    <property type="match status" value="1"/>
</dbReference>
<evidence type="ECO:0000256" key="1">
    <source>
        <dbReference type="ARBA" id="ARBA00008345"/>
    </source>
</evidence>
<dbReference type="EC" id="3.5.1.2" evidence="2"/>
<dbReference type="PROSITE" id="PS51130">
    <property type="entry name" value="PDXT_SNO_2"/>
    <property type="match status" value="1"/>
</dbReference>
<comment type="similarity">
    <text evidence="1">Belongs to the glutaminase PdxT/SNO family.</text>
</comment>
<comment type="caution">
    <text evidence="7">The sequence shown here is derived from an EMBL/GenBank/DDBJ whole genome shotgun (WGS) entry which is preliminary data.</text>
</comment>
<reference evidence="7 8" key="1">
    <citation type="submission" date="2016-08" db="EMBL/GenBank/DDBJ databases">
        <title>Whole genome shotgun sequence of Pichia membranifaciens KS47-1.</title>
        <authorList>
            <person name="Konishi M."/>
            <person name="Ishida M."/>
            <person name="Arakawa T."/>
            <person name="Kato Y."/>
            <person name="Horiuchi J."/>
        </authorList>
    </citation>
    <scope>NUCLEOTIDE SEQUENCE [LARGE SCALE GENOMIC DNA]</scope>
    <source>
        <strain evidence="7 8">KS47-1</strain>
    </source>
</reference>
<evidence type="ECO:0000313" key="8">
    <source>
        <dbReference type="Proteomes" id="UP000186136"/>
    </source>
</evidence>
<dbReference type="InterPro" id="IPR002161">
    <property type="entry name" value="PdxT/SNO"/>
</dbReference>
<dbReference type="GO" id="GO:0008614">
    <property type="term" value="P:pyridoxine metabolic process"/>
    <property type="evidence" value="ECO:0007669"/>
    <property type="project" value="TreeGrafter"/>
</dbReference>
<evidence type="ECO:0000256" key="6">
    <source>
        <dbReference type="ARBA" id="ARBA00049534"/>
    </source>
</evidence>
<sequence length="268" mass="30468">MSDRKKLIIVGVLALQGSYHEHLAHLTSLFEDLSNDKEYNLKYEFESREVKKVEDLDSLNGLILPGGESTTMSILLQRNGLLEALKRLIQIDKLPCWGSCAGLILLCNEITNTNIDLSGKNVEKSMRYKSIGGLDVRVHRNSFGRQLDSFSEKFTLENFDGELHNAEFTCVFIRAPVIKDVLSLETRQPEEAPHSDTENRIVRATYIGDIVNRAKPEVLLRLGSNEKDSMIVAIRQGNVFGTSFHPELVKGDYRMHKWFIDRFILDSI</sequence>
<dbReference type="PANTHER" id="PTHR31559:SF0">
    <property type="entry name" value="PYRIDOXAL 5'-PHOSPHATE SYNTHASE SUBUNIT SNO1-RELATED"/>
    <property type="match status" value="1"/>
</dbReference>
<evidence type="ECO:0000256" key="2">
    <source>
        <dbReference type="ARBA" id="ARBA00012918"/>
    </source>
</evidence>
<dbReference type="GO" id="GO:0005829">
    <property type="term" value="C:cytosol"/>
    <property type="evidence" value="ECO:0007669"/>
    <property type="project" value="TreeGrafter"/>
</dbReference>
<dbReference type="GO" id="GO:0016829">
    <property type="term" value="F:lyase activity"/>
    <property type="evidence" value="ECO:0007669"/>
    <property type="project" value="UniProtKB-KW"/>
</dbReference>
<dbReference type="PANTHER" id="PTHR31559">
    <property type="entry name" value="PYRIDOXAL 5'-PHOSPHATE SYNTHASE SUBUNIT SNO"/>
    <property type="match status" value="1"/>
</dbReference>
<organism evidence="7 8">
    <name type="scientific">Pichia membranifaciens</name>
    <dbReference type="NCBI Taxonomy" id="4926"/>
    <lineage>
        <taxon>Eukaryota</taxon>
        <taxon>Fungi</taxon>
        <taxon>Dikarya</taxon>
        <taxon>Ascomycota</taxon>
        <taxon>Saccharomycotina</taxon>
        <taxon>Pichiomycetes</taxon>
        <taxon>Pichiales</taxon>
        <taxon>Pichiaceae</taxon>
        <taxon>Pichia</taxon>
    </lineage>
</organism>
<dbReference type="SUPFAM" id="SSF52317">
    <property type="entry name" value="Class I glutamine amidotransferase-like"/>
    <property type="match status" value="1"/>
</dbReference>
<dbReference type="Gene3D" id="3.40.50.880">
    <property type="match status" value="1"/>
</dbReference>
<protein>
    <recommendedName>
        <fullName evidence="2">glutaminase</fullName>
        <ecNumber evidence="2">3.5.1.2</ecNumber>
    </recommendedName>
</protein>
<proteinExistence type="inferred from homology"/>
<evidence type="ECO:0000256" key="4">
    <source>
        <dbReference type="ARBA" id="ARBA00022962"/>
    </source>
</evidence>
<dbReference type="GO" id="GO:1903600">
    <property type="term" value="C:glutaminase complex"/>
    <property type="evidence" value="ECO:0007669"/>
    <property type="project" value="TreeGrafter"/>
</dbReference>
<evidence type="ECO:0000256" key="3">
    <source>
        <dbReference type="ARBA" id="ARBA00022801"/>
    </source>
</evidence>
<dbReference type="NCBIfam" id="TIGR03800">
    <property type="entry name" value="PLP_synth_Pdx2"/>
    <property type="match status" value="1"/>
</dbReference>